<name>A0A401FJJ7_9LACO</name>
<dbReference type="EC" id="2.7.7.7" evidence="10"/>
<dbReference type="EMBL" id="BEXA01000001">
    <property type="protein sequence ID" value="GAY72466.1"/>
    <property type="molecule type" value="Genomic_DNA"/>
</dbReference>
<accession>A0A401FJJ7</accession>
<sequence length="142" mass="15925">MFYSRLLEGNYPDTSRLIPDSFDTRVSFEASSLLATVERASLLSHESRNNVIKMIIDPDEKSVTIYGNSPDVGVVQENIDPLSLEGNQLEISFNPDYMKDALRSLSQTAINVDFTSALRPFTLMPTEDGESFVQLITPIRTF</sequence>
<dbReference type="Gene3D" id="3.70.10.10">
    <property type="match status" value="1"/>
</dbReference>
<feature type="domain" description="DNA polymerase III beta sliding clamp C-terminal" evidence="9">
    <location>
        <begin position="16"/>
        <end position="140"/>
    </location>
</feature>
<keyword evidence="6" id="KW-0235">DNA replication</keyword>
<dbReference type="SUPFAM" id="SSF55979">
    <property type="entry name" value="DNA clamp"/>
    <property type="match status" value="1"/>
</dbReference>
<evidence type="ECO:0000256" key="7">
    <source>
        <dbReference type="ARBA" id="ARBA00022932"/>
    </source>
</evidence>
<evidence type="ECO:0000256" key="8">
    <source>
        <dbReference type="ARBA" id="ARBA00023125"/>
    </source>
</evidence>
<comment type="caution">
    <text evidence="10">The sequence shown here is derived from an EMBL/GenBank/DDBJ whole genome shotgun (WGS) entry which is preliminary data.</text>
</comment>
<dbReference type="InterPro" id="IPR001001">
    <property type="entry name" value="DNA_polIII_beta"/>
</dbReference>
<dbReference type="GO" id="GO:0009360">
    <property type="term" value="C:DNA polymerase III complex"/>
    <property type="evidence" value="ECO:0007669"/>
    <property type="project" value="InterPro"/>
</dbReference>
<dbReference type="GO" id="GO:0008408">
    <property type="term" value="F:3'-5' exonuclease activity"/>
    <property type="evidence" value="ECO:0007669"/>
    <property type="project" value="InterPro"/>
</dbReference>
<keyword evidence="4 10" id="KW-0808">Transferase</keyword>
<evidence type="ECO:0000259" key="9">
    <source>
        <dbReference type="Pfam" id="PF02768"/>
    </source>
</evidence>
<dbReference type="Pfam" id="PF02768">
    <property type="entry name" value="DNA_pol3_beta_3"/>
    <property type="match status" value="1"/>
</dbReference>
<gene>
    <name evidence="10" type="ORF">NBRC111893_612</name>
</gene>
<keyword evidence="7" id="KW-0239">DNA-directed DNA polymerase</keyword>
<comment type="similarity">
    <text evidence="2">Belongs to the beta sliding clamp family.</text>
</comment>
<dbReference type="PANTHER" id="PTHR30478">
    <property type="entry name" value="DNA POLYMERASE III SUBUNIT BETA"/>
    <property type="match status" value="1"/>
</dbReference>
<keyword evidence="8" id="KW-0238">DNA-binding</keyword>
<evidence type="ECO:0000256" key="6">
    <source>
        <dbReference type="ARBA" id="ARBA00022705"/>
    </source>
</evidence>
<dbReference type="GO" id="GO:0006271">
    <property type="term" value="P:DNA strand elongation involved in DNA replication"/>
    <property type="evidence" value="ECO:0007669"/>
    <property type="project" value="TreeGrafter"/>
</dbReference>
<evidence type="ECO:0000313" key="11">
    <source>
        <dbReference type="Proteomes" id="UP000286974"/>
    </source>
</evidence>
<comment type="subcellular location">
    <subcellularLocation>
        <location evidence="1">Cytoplasm</location>
    </subcellularLocation>
</comment>
<evidence type="ECO:0000313" key="10">
    <source>
        <dbReference type="EMBL" id="GAY72466.1"/>
    </source>
</evidence>
<dbReference type="GO" id="GO:0003677">
    <property type="term" value="F:DNA binding"/>
    <property type="evidence" value="ECO:0007669"/>
    <property type="project" value="UniProtKB-KW"/>
</dbReference>
<evidence type="ECO:0000256" key="5">
    <source>
        <dbReference type="ARBA" id="ARBA00022695"/>
    </source>
</evidence>
<evidence type="ECO:0000256" key="1">
    <source>
        <dbReference type="ARBA" id="ARBA00004496"/>
    </source>
</evidence>
<keyword evidence="3" id="KW-0963">Cytoplasm</keyword>
<evidence type="ECO:0000256" key="4">
    <source>
        <dbReference type="ARBA" id="ARBA00022679"/>
    </source>
</evidence>
<organism evidence="10 11">
    <name type="scientific">Lentilactobacillus kosonis</name>
    <dbReference type="NCBI Taxonomy" id="2810561"/>
    <lineage>
        <taxon>Bacteria</taxon>
        <taxon>Bacillati</taxon>
        <taxon>Bacillota</taxon>
        <taxon>Bacilli</taxon>
        <taxon>Lactobacillales</taxon>
        <taxon>Lactobacillaceae</taxon>
        <taxon>Lentilactobacillus</taxon>
    </lineage>
</organism>
<evidence type="ECO:0000256" key="2">
    <source>
        <dbReference type="ARBA" id="ARBA00010752"/>
    </source>
</evidence>
<dbReference type="InterPro" id="IPR046938">
    <property type="entry name" value="DNA_clamp_sf"/>
</dbReference>
<keyword evidence="5 10" id="KW-0548">Nucleotidyltransferase</keyword>
<dbReference type="Proteomes" id="UP000286974">
    <property type="component" value="Unassembled WGS sequence"/>
</dbReference>
<dbReference type="AlphaFoldDB" id="A0A401FJJ7"/>
<evidence type="ECO:0000256" key="3">
    <source>
        <dbReference type="ARBA" id="ARBA00022490"/>
    </source>
</evidence>
<dbReference type="InterPro" id="IPR022635">
    <property type="entry name" value="DNA_polIII_beta_C"/>
</dbReference>
<reference evidence="10 11" key="1">
    <citation type="submission" date="2017-11" db="EMBL/GenBank/DDBJ databases">
        <title>Draft Genome Sequence of Lactobacillus curieae NBRC 111893 isolated from Koso, a Japanese sugar-Vegetable Fermented Beverage.</title>
        <authorList>
            <person name="Chiou T.Y."/>
            <person name="Oshima K."/>
            <person name="Suda W."/>
            <person name="Hattori M."/>
            <person name="Takahashi T."/>
        </authorList>
    </citation>
    <scope>NUCLEOTIDE SEQUENCE [LARGE SCALE GENOMIC DNA]</scope>
    <source>
        <strain evidence="10 11">NBRC111893</strain>
    </source>
</reference>
<dbReference type="GO" id="GO:0003887">
    <property type="term" value="F:DNA-directed DNA polymerase activity"/>
    <property type="evidence" value="ECO:0007669"/>
    <property type="project" value="UniProtKB-KW"/>
</dbReference>
<dbReference type="CDD" id="cd00140">
    <property type="entry name" value="beta_clamp"/>
    <property type="match status" value="1"/>
</dbReference>
<protein>
    <submittedName>
        <fullName evidence="10">DNA polymerase III beta subunit</fullName>
        <ecNumber evidence="10">2.7.7.7</ecNumber>
    </submittedName>
</protein>
<dbReference type="PANTHER" id="PTHR30478:SF0">
    <property type="entry name" value="BETA SLIDING CLAMP"/>
    <property type="match status" value="1"/>
</dbReference>
<proteinExistence type="inferred from homology"/>
<dbReference type="GO" id="GO:0005737">
    <property type="term" value="C:cytoplasm"/>
    <property type="evidence" value="ECO:0007669"/>
    <property type="project" value="UniProtKB-SubCell"/>
</dbReference>
<keyword evidence="11" id="KW-1185">Reference proteome</keyword>